<proteinExistence type="inferred from homology"/>
<dbReference type="STRING" id="485913.Krac_12335"/>
<dbReference type="InterPro" id="IPR004474">
    <property type="entry name" value="LytR_CpsA_psr"/>
</dbReference>
<comment type="caution">
    <text evidence="5">The sequence shown here is derived from an EMBL/GenBank/DDBJ whole genome shotgun (WGS) entry which is preliminary data.</text>
</comment>
<name>D6TGJ0_KTERA</name>
<reference evidence="5 6" key="1">
    <citation type="journal article" date="2011" name="Stand. Genomic Sci.">
        <title>Non-contiguous finished genome sequence and contextual data of the filamentous soil bacterium Ktedonobacter racemifer type strain (SOSP1-21).</title>
        <authorList>
            <person name="Chang Y.J."/>
            <person name="Land M."/>
            <person name="Hauser L."/>
            <person name="Chertkov O."/>
            <person name="Del Rio T.G."/>
            <person name="Nolan M."/>
            <person name="Copeland A."/>
            <person name="Tice H."/>
            <person name="Cheng J.F."/>
            <person name="Lucas S."/>
            <person name="Han C."/>
            <person name="Goodwin L."/>
            <person name="Pitluck S."/>
            <person name="Ivanova N."/>
            <person name="Ovchinikova G."/>
            <person name="Pati A."/>
            <person name="Chen A."/>
            <person name="Palaniappan K."/>
            <person name="Mavromatis K."/>
            <person name="Liolios K."/>
            <person name="Brettin T."/>
            <person name="Fiebig A."/>
            <person name="Rohde M."/>
            <person name="Abt B."/>
            <person name="Goker M."/>
            <person name="Detter J.C."/>
            <person name="Woyke T."/>
            <person name="Bristow J."/>
            <person name="Eisen J.A."/>
            <person name="Markowitz V."/>
            <person name="Hugenholtz P."/>
            <person name="Kyrpides N.C."/>
            <person name="Klenk H.P."/>
            <person name="Lapidus A."/>
        </authorList>
    </citation>
    <scope>NUCLEOTIDE SEQUENCE [LARGE SCALE GENOMIC DNA]</scope>
    <source>
        <strain evidence="6">DSM 44963</strain>
    </source>
</reference>
<dbReference type="NCBIfam" id="TIGR00350">
    <property type="entry name" value="lytR_cpsA_psr"/>
    <property type="match status" value="1"/>
</dbReference>
<evidence type="ECO:0000313" key="5">
    <source>
        <dbReference type="EMBL" id="EFH90702.1"/>
    </source>
</evidence>
<evidence type="ECO:0000256" key="3">
    <source>
        <dbReference type="SAM" id="Phobius"/>
    </source>
</evidence>
<evidence type="ECO:0000256" key="2">
    <source>
        <dbReference type="SAM" id="MobiDB-lite"/>
    </source>
</evidence>
<evidence type="ECO:0000259" key="4">
    <source>
        <dbReference type="Pfam" id="PF03816"/>
    </source>
</evidence>
<dbReference type="EMBL" id="ADVG01000001">
    <property type="protein sequence ID" value="EFH90702.1"/>
    <property type="molecule type" value="Genomic_DNA"/>
</dbReference>
<dbReference type="eggNOG" id="COG1316">
    <property type="taxonomic scope" value="Bacteria"/>
</dbReference>
<dbReference type="Gene3D" id="3.40.630.190">
    <property type="entry name" value="LCP protein"/>
    <property type="match status" value="1"/>
</dbReference>
<feature type="transmembrane region" description="Helical" evidence="3">
    <location>
        <begin position="264"/>
        <end position="288"/>
    </location>
</feature>
<dbReference type="Pfam" id="PF03816">
    <property type="entry name" value="LytR_cpsA_psr"/>
    <property type="match status" value="1"/>
</dbReference>
<evidence type="ECO:0000313" key="6">
    <source>
        <dbReference type="Proteomes" id="UP000004508"/>
    </source>
</evidence>
<dbReference type="InParanoid" id="D6TGJ0"/>
<dbReference type="InterPro" id="IPR050922">
    <property type="entry name" value="LytR/CpsA/Psr_CW_biosynth"/>
</dbReference>
<protein>
    <submittedName>
        <fullName evidence="5">Cell envelope-related transcriptional attenuator</fullName>
    </submittedName>
</protein>
<evidence type="ECO:0000256" key="1">
    <source>
        <dbReference type="ARBA" id="ARBA00006068"/>
    </source>
</evidence>
<keyword evidence="6" id="KW-1185">Reference proteome</keyword>
<keyword evidence="3" id="KW-0472">Membrane</keyword>
<keyword evidence="3" id="KW-1133">Transmembrane helix</keyword>
<dbReference type="AlphaFoldDB" id="D6TGJ0"/>
<feature type="compositionally biased region" description="Polar residues" evidence="2">
    <location>
        <begin position="175"/>
        <end position="188"/>
    </location>
</feature>
<organism evidence="5 6">
    <name type="scientific">Ktedonobacter racemifer DSM 44963</name>
    <dbReference type="NCBI Taxonomy" id="485913"/>
    <lineage>
        <taxon>Bacteria</taxon>
        <taxon>Bacillati</taxon>
        <taxon>Chloroflexota</taxon>
        <taxon>Ktedonobacteria</taxon>
        <taxon>Ktedonobacterales</taxon>
        <taxon>Ktedonobacteraceae</taxon>
        <taxon>Ktedonobacter</taxon>
    </lineage>
</organism>
<dbReference type="PANTHER" id="PTHR33392:SF6">
    <property type="entry name" value="POLYISOPRENYL-TEICHOIC ACID--PEPTIDOGLYCAN TEICHOIC ACID TRANSFERASE TAGU"/>
    <property type="match status" value="1"/>
</dbReference>
<gene>
    <name evidence="5" type="ORF">Krac_12335</name>
</gene>
<keyword evidence="3" id="KW-0812">Transmembrane</keyword>
<dbReference type="PANTHER" id="PTHR33392">
    <property type="entry name" value="POLYISOPRENYL-TEICHOIC ACID--PEPTIDOGLYCAN TEICHOIC ACID TRANSFERASE TAGU"/>
    <property type="match status" value="1"/>
</dbReference>
<sequence length="692" mass="73652">MKRQFVNMKPSSGQLPPTPPRPGSEGPRTEPVVPRNTGSPPGQIIPNTPGAPQPQAGPKSGQFMPPRGLSLPGVAPRATRPLAGNNQGSSFDTVPVSPQQSGIGAPLFQEKEPNPTPFRNPGANNGPISDRFVNPQHPAIPASEPTLRYPGNGAPMQQPPMGQPSPFSQAPLPGQGNNAFGPNSSSFANPMMSAPPQTPRPQIGSLGPASMGAPGSMPSMSGIQAPPLIPQGTPPRGPGNLPRTPMPPQPPRGFRRTQKRRFPIWARVLVAVMTVLIISTGGGLYWWYQTNFGSAVSQITGHKATSFNSKGKEDSSQSATSNGDILSGKRINILLLGSDNDGKGNNGVNGSPLAQTDIVVTIDPSTHYVGMLSIPRDMRVFIPGNSPGKMDYAFSYGYQSNASKDHYADAAGLAIATVQENFNIPIDYYAWVGLDGFIKVIETAGGVDVDALHPMVDDIYPNDISTKDIYGFKRLYIAPGPQHMSGIQALEYVRTRHSDLGGDFGRSVRQQQVLTALKGKLQSTDTVNKLPEYAKDLVGYLKTDMQVTDVIKMANFARNIDTANINKLILSPPYSGPLSLPDPKTGKNTSTGDFVPYCSKILPDLQKMFGDTAGCKSVLSLYGNAATPAQQDSLLAQSNPSHVNADVPNATASTQQMVSSGAMSVPQLNDPFGVRSLLDLMMMVTFETVKVE</sequence>
<feature type="region of interest" description="Disordered" evidence="2">
    <location>
        <begin position="1"/>
        <end position="255"/>
    </location>
</feature>
<comment type="similarity">
    <text evidence="1">Belongs to the LytR/CpsA/Psr (LCP) family.</text>
</comment>
<feature type="compositionally biased region" description="Low complexity" evidence="2">
    <location>
        <begin position="207"/>
        <end position="222"/>
    </location>
</feature>
<feature type="domain" description="Cell envelope-related transcriptional attenuator" evidence="4">
    <location>
        <begin position="355"/>
        <end position="522"/>
    </location>
</feature>
<feature type="compositionally biased region" description="Pro residues" evidence="2">
    <location>
        <begin position="227"/>
        <end position="237"/>
    </location>
</feature>
<dbReference type="Proteomes" id="UP000004508">
    <property type="component" value="Unassembled WGS sequence"/>
</dbReference>
<accession>D6TGJ0</accession>
<feature type="compositionally biased region" description="Polar residues" evidence="2">
    <location>
        <begin position="84"/>
        <end position="102"/>
    </location>
</feature>